<accession>A0A916VX84</accession>
<keyword evidence="2" id="KW-1185">Reference proteome</keyword>
<protein>
    <submittedName>
        <fullName evidence="1">Uncharacterized protein</fullName>
    </submittedName>
</protein>
<name>A0A916VX84_9HYPH</name>
<sequence length="69" mass="7135">MGKLRGLGEVGRSGENVRRALCRLLVRPVKASSSEGQDGVEELLAVAGLLDVGDLTATAVSNPGFRDLG</sequence>
<evidence type="ECO:0000313" key="2">
    <source>
        <dbReference type="Proteomes" id="UP000596977"/>
    </source>
</evidence>
<comment type="caution">
    <text evidence="1">The sequence shown here is derived from an EMBL/GenBank/DDBJ whole genome shotgun (WGS) entry which is preliminary data.</text>
</comment>
<proteinExistence type="predicted"/>
<dbReference type="EMBL" id="BMKB01000002">
    <property type="protein sequence ID" value="GGA47714.1"/>
    <property type="molecule type" value="Genomic_DNA"/>
</dbReference>
<dbReference type="AlphaFoldDB" id="A0A916VX84"/>
<organism evidence="1 2">
    <name type="scientific">Pelagibacterium lentulum</name>
    <dbReference type="NCBI Taxonomy" id="2029865"/>
    <lineage>
        <taxon>Bacteria</taxon>
        <taxon>Pseudomonadati</taxon>
        <taxon>Pseudomonadota</taxon>
        <taxon>Alphaproteobacteria</taxon>
        <taxon>Hyphomicrobiales</taxon>
        <taxon>Devosiaceae</taxon>
        <taxon>Pelagibacterium</taxon>
    </lineage>
</organism>
<reference evidence="1 2" key="1">
    <citation type="journal article" date="2014" name="Int. J. Syst. Evol. Microbiol.">
        <title>Complete genome sequence of Corynebacterium casei LMG S-19264T (=DSM 44701T), isolated from a smear-ripened cheese.</title>
        <authorList>
            <consortium name="US DOE Joint Genome Institute (JGI-PGF)"/>
            <person name="Walter F."/>
            <person name="Albersmeier A."/>
            <person name="Kalinowski J."/>
            <person name="Ruckert C."/>
        </authorList>
    </citation>
    <scope>NUCLEOTIDE SEQUENCE [LARGE SCALE GENOMIC DNA]</scope>
    <source>
        <strain evidence="1 2">CGMCC 1.15896</strain>
    </source>
</reference>
<gene>
    <name evidence="1" type="ORF">GCM10011499_16930</name>
</gene>
<evidence type="ECO:0000313" key="1">
    <source>
        <dbReference type="EMBL" id="GGA47714.1"/>
    </source>
</evidence>
<dbReference type="Proteomes" id="UP000596977">
    <property type="component" value="Unassembled WGS sequence"/>
</dbReference>